<dbReference type="CDD" id="cd00143">
    <property type="entry name" value="PP2Cc"/>
    <property type="match status" value="1"/>
</dbReference>
<dbReference type="Pfam" id="PF00481">
    <property type="entry name" value="PP2C"/>
    <property type="match status" value="1"/>
</dbReference>
<accession>A0A1D2AER7</accession>
<dbReference type="PROSITE" id="PS51746">
    <property type="entry name" value="PPM_2"/>
    <property type="match status" value="1"/>
</dbReference>
<keyword evidence="5 9" id="KW-0378">Hydrolase</keyword>
<evidence type="ECO:0000256" key="8">
    <source>
        <dbReference type="ARBA" id="ARBA00023211"/>
    </source>
</evidence>
<comment type="similarity">
    <text evidence="9">Belongs to the PP2C family.</text>
</comment>
<dbReference type="AlphaFoldDB" id="A0A1D2AER7"/>
<evidence type="ECO:0000256" key="7">
    <source>
        <dbReference type="ARBA" id="ARBA00022912"/>
    </source>
</evidence>
<dbReference type="GO" id="GO:0004722">
    <property type="term" value="F:protein serine/threonine phosphatase activity"/>
    <property type="evidence" value="ECO:0007669"/>
    <property type="project" value="UniProtKB-EC"/>
</dbReference>
<comment type="cofactor">
    <cofactor evidence="2">
        <name>Mg(2+)</name>
        <dbReference type="ChEBI" id="CHEBI:18420"/>
    </cofactor>
</comment>
<reference evidence="11" key="1">
    <citation type="submission" date="2015-08" db="EMBL/GenBank/DDBJ databases">
        <authorList>
            <person name="Babu N.S."/>
            <person name="Beckwith C.J."/>
            <person name="Beseler K.G."/>
            <person name="Brison A."/>
            <person name="Carone J.V."/>
            <person name="Caskin T.P."/>
            <person name="Diamond M."/>
            <person name="Durham M.E."/>
            <person name="Foxe J.M."/>
            <person name="Go M."/>
            <person name="Henderson B.A."/>
            <person name="Jones I.B."/>
            <person name="McGettigan J.A."/>
            <person name="Micheletti S.J."/>
            <person name="Nasrallah M.E."/>
            <person name="Ortiz D."/>
            <person name="Piller C.R."/>
            <person name="Privatt S.R."/>
            <person name="Schneider S.L."/>
            <person name="Sharp S."/>
            <person name="Smith T.C."/>
            <person name="Stanton J.D."/>
            <person name="Ullery H.E."/>
            <person name="Wilson R.J."/>
            <person name="Serrano M.G."/>
            <person name="Buck G."/>
            <person name="Lee V."/>
            <person name="Wang Y."/>
            <person name="Carvalho R."/>
            <person name="Voegtly L."/>
            <person name="Shi R."/>
            <person name="Duckworth R."/>
            <person name="Johnson A."/>
            <person name="Loviza R."/>
            <person name="Walstead R."/>
            <person name="Shah Z."/>
            <person name="Kiflezghi M."/>
            <person name="Wade K."/>
            <person name="Ball S.L."/>
            <person name="Bradley K.W."/>
            <person name="Asai D.J."/>
            <person name="Bowman C.A."/>
            <person name="Russell D.A."/>
            <person name="Pope W.H."/>
            <person name="Jacobs-Sera D."/>
            <person name="Hendrix R.W."/>
            <person name="Hatfull G.F."/>
        </authorList>
    </citation>
    <scope>NUCLEOTIDE SEQUENCE</scope>
</reference>
<gene>
    <name evidence="11" type="ORF">g.26001</name>
</gene>
<dbReference type="PROSITE" id="PS01032">
    <property type="entry name" value="PPM_1"/>
    <property type="match status" value="1"/>
</dbReference>
<proteinExistence type="inferred from homology"/>
<evidence type="ECO:0000256" key="3">
    <source>
        <dbReference type="ARBA" id="ARBA00013081"/>
    </source>
</evidence>
<evidence type="ECO:0000256" key="4">
    <source>
        <dbReference type="ARBA" id="ARBA00022723"/>
    </source>
</evidence>
<feature type="domain" description="PPM-type phosphatase" evidence="10">
    <location>
        <begin position="55"/>
        <end position="353"/>
    </location>
</feature>
<evidence type="ECO:0000256" key="1">
    <source>
        <dbReference type="ARBA" id="ARBA00001936"/>
    </source>
</evidence>
<dbReference type="InterPro" id="IPR001932">
    <property type="entry name" value="PPM-type_phosphatase-like_dom"/>
</dbReference>
<dbReference type="InterPro" id="IPR000222">
    <property type="entry name" value="PP2C_BS"/>
</dbReference>
<comment type="cofactor">
    <cofactor evidence="1">
        <name>Mn(2+)</name>
        <dbReference type="ChEBI" id="CHEBI:29035"/>
    </cofactor>
</comment>
<protein>
    <recommendedName>
        <fullName evidence="3">protein-serine/threonine phosphatase</fullName>
        <ecNumber evidence="3">3.1.3.16</ecNumber>
    </recommendedName>
</protein>
<evidence type="ECO:0000259" key="10">
    <source>
        <dbReference type="PROSITE" id="PS51746"/>
    </source>
</evidence>
<dbReference type="Gene3D" id="3.60.40.10">
    <property type="entry name" value="PPM-type phosphatase domain"/>
    <property type="match status" value="1"/>
</dbReference>
<evidence type="ECO:0000256" key="5">
    <source>
        <dbReference type="ARBA" id="ARBA00022801"/>
    </source>
</evidence>
<dbReference type="EMBL" id="GDKF01001051">
    <property type="protein sequence ID" value="JAT77571.1"/>
    <property type="molecule type" value="Transcribed_RNA"/>
</dbReference>
<keyword evidence="4" id="KW-0479">Metal-binding</keyword>
<name>A0A1D2AER7_AUXPR</name>
<dbReference type="SUPFAM" id="SSF81606">
    <property type="entry name" value="PP2C-like"/>
    <property type="match status" value="1"/>
</dbReference>
<dbReference type="EC" id="3.1.3.16" evidence="3"/>
<dbReference type="InterPro" id="IPR036457">
    <property type="entry name" value="PPM-type-like_dom_sf"/>
</dbReference>
<dbReference type="InterPro" id="IPR015655">
    <property type="entry name" value="PP2C"/>
</dbReference>
<dbReference type="GO" id="GO:0046872">
    <property type="term" value="F:metal ion binding"/>
    <property type="evidence" value="ECO:0007669"/>
    <property type="project" value="UniProtKB-KW"/>
</dbReference>
<evidence type="ECO:0000256" key="6">
    <source>
        <dbReference type="ARBA" id="ARBA00022842"/>
    </source>
</evidence>
<dbReference type="PANTHER" id="PTHR47992">
    <property type="entry name" value="PROTEIN PHOSPHATASE"/>
    <property type="match status" value="1"/>
</dbReference>
<dbReference type="SMART" id="SM00332">
    <property type="entry name" value="PP2Cc"/>
    <property type="match status" value="1"/>
</dbReference>
<evidence type="ECO:0000256" key="2">
    <source>
        <dbReference type="ARBA" id="ARBA00001946"/>
    </source>
</evidence>
<organism evidence="11">
    <name type="scientific">Auxenochlorella protothecoides</name>
    <name type="common">Green microalga</name>
    <name type="synonym">Chlorella protothecoides</name>
    <dbReference type="NCBI Taxonomy" id="3075"/>
    <lineage>
        <taxon>Eukaryota</taxon>
        <taxon>Viridiplantae</taxon>
        <taxon>Chlorophyta</taxon>
        <taxon>core chlorophytes</taxon>
        <taxon>Trebouxiophyceae</taxon>
        <taxon>Chlorellales</taxon>
        <taxon>Chlorellaceae</taxon>
        <taxon>Auxenochlorella</taxon>
    </lineage>
</organism>
<keyword evidence="6" id="KW-0460">Magnesium</keyword>
<sequence>MASIALGSTGSPCGAVVRPPASAWKATWSPRRMPRTARIPALRTDRASGKVAVREQGGVSLRGTVRKQNEDRYVVQIAPESAKGGGLLAYVGVFDGHGGSATAQWLTSELDGYLQEAWQQETNPEAAVREAFIAADKAVLAPKPGFLGMVGERGKGGSKCGSTAAVALLYEGDGKTCLVTGNVGDARVVLVQGGTSYQLTTDHVPDSEDERLRIEAQNPNPKMPLVRYVGGTWRVGGILALSRAFGDAYLKGSGQFEGVRAGGDGYSSGFGVVAEPYTETRELTASDSWLVVASDGLFANEERGGGGGLTNQEIADELKRKSSLSCEALAKHLAAVAVEKGSTDDVTVVVLRLGQA</sequence>
<keyword evidence="7 9" id="KW-0904">Protein phosphatase</keyword>
<evidence type="ECO:0000313" key="11">
    <source>
        <dbReference type="EMBL" id="JAT77571.1"/>
    </source>
</evidence>
<keyword evidence="8" id="KW-0464">Manganese</keyword>
<evidence type="ECO:0000256" key="9">
    <source>
        <dbReference type="RuleBase" id="RU003465"/>
    </source>
</evidence>